<dbReference type="OrthoDB" id="8244345at2"/>
<organism evidence="1 2">
    <name type="scientific">Tardiphaga robiniae</name>
    <dbReference type="NCBI Taxonomy" id="943830"/>
    <lineage>
        <taxon>Bacteria</taxon>
        <taxon>Pseudomonadati</taxon>
        <taxon>Pseudomonadota</taxon>
        <taxon>Alphaproteobacteria</taxon>
        <taxon>Hyphomicrobiales</taxon>
        <taxon>Nitrobacteraceae</taxon>
        <taxon>Tardiphaga</taxon>
    </lineage>
</organism>
<reference evidence="1 2" key="1">
    <citation type="submission" date="2016-03" db="EMBL/GenBank/DDBJ databases">
        <title>Microsymbionts genomes from the relict species Vavilovia formosa (Stev.) Fed.</title>
        <authorList>
            <person name="Kopat V."/>
            <person name="Chirak E."/>
            <person name="Kimeklis A."/>
            <person name="Andronov E."/>
        </authorList>
    </citation>
    <scope>NUCLEOTIDE SEQUENCE [LARGE SCALE GENOMIC DNA]</scope>
    <source>
        <strain evidence="1 2">Vaf07</strain>
    </source>
</reference>
<sequence length="60" mass="6859">MKLADTFRENATNCSQLADAATSRPAIARYRRMEKAWLDLATEQDWLDGETDRPPARYVA</sequence>
<name>A0A163X5I4_9BRAD</name>
<dbReference type="AlphaFoldDB" id="A0A163X5I4"/>
<gene>
    <name evidence="1" type="ORF">A4A58_19665</name>
</gene>
<keyword evidence="2" id="KW-1185">Reference proteome</keyword>
<protein>
    <submittedName>
        <fullName evidence="1">Uncharacterized protein</fullName>
    </submittedName>
</protein>
<proteinExistence type="predicted"/>
<dbReference type="RefSeq" id="WP_068738811.1">
    <property type="nucleotide sequence ID" value="NZ_LVYV01000056.1"/>
</dbReference>
<evidence type="ECO:0000313" key="2">
    <source>
        <dbReference type="Proteomes" id="UP000076574"/>
    </source>
</evidence>
<comment type="caution">
    <text evidence="1">The sequence shown here is derived from an EMBL/GenBank/DDBJ whole genome shotgun (WGS) entry which is preliminary data.</text>
</comment>
<dbReference type="Proteomes" id="UP000076574">
    <property type="component" value="Unassembled WGS sequence"/>
</dbReference>
<evidence type="ECO:0000313" key="1">
    <source>
        <dbReference type="EMBL" id="KZD20443.1"/>
    </source>
</evidence>
<dbReference type="EMBL" id="LVYV01000056">
    <property type="protein sequence ID" value="KZD20443.1"/>
    <property type="molecule type" value="Genomic_DNA"/>
</dbReference>
<accession>A0A163X5I4</accession>